<dbReference type="Proteomes" id="UP000188320">
    <property type="component" value="Unassembled WGS sequence"/>
</dbReference>
<comment type="caution">
    <text evidence="2">The sequence shown here is derived from an EMBL/GenBank/DDBJ whole genome shotgun (WGS) entry which is preliminary data.</text>
</comment>
<sequence>MLVRHISSKNCAVTNSIKNCTSVSLFLTENVIILFDSPPRSRPTKKFLPSFTSAFVTFGMFFIKYVFPTFAHCVQSRKKYSTLTCS</sequence>
<keyword evidence="1" id="KW-0812">Transmembrane</keyword>
<evidence type="ECO:0000256" key="1">
    <source>
        <dbReference type="SAM" id="Phobius"/>
    </source>
</evidence>
<accession>A0A1R1PJ85</accession>
<organism evidence="2 3">
    <name type="scientific">Zancudomyces culisetae</name>
    <name type="common">Gut fungus</name>
    <name type="synonym">Smittium culisetae</name>
    <dbReference type="NCBI Taxonomy" id="1213189"/>
    <lineage>
        <taxon>Eukaryota</taxon>
        <taxon>Fungi</taxon>
        <taxon>Fungi incertae sedis</taxon>
        <taxon>Zoopagomycota</taxon>
        <taxon>Kickxellomycotina</taxon>
        <taxon>Harpellomycetes</taxon>
        <taxon>Harpellales</taxon>
        <taxon>Legeriomycetaceae</taxon>
        <taxon>Zancudomyces</taxon>
    </lineage>
</organism>
<keyword evidence="3" id="KW-1185">Reference proteome</keyword>
<keyword evidence="1" id="KW-0472">Membrane</keyword>
<evidence type="ECO:0000313" key="3">
    <source>
        <dbReference type="Proteomes" id="UP000188320"/>
    </source>
</evidence>
<keyword evidence="1" id="KW-1133">Transmembrane helix</keyword>
<dbReference type="AlphaFoldDB" id="A0A1R1PJ85"/>
<feature type="transmembrane region" description="Helical" evidence="1">
    <location>
        <begin position="47"/>
        <end position="67"/>
    </location>
</feature>
<proteinExistence type="predicted"/>
<evidence type="ECO:0000313" key="2">
    <source>
        <dbReference type="EMBL" id="OMH80912.1"/>
    </source>
</evidence>
<gene>
    <name evidence="2" type="ORF">AX774_g5646</name>
</gene>
<protein>
    <submittedName>
        <fullName evidence="2">Uncharacterized protein</fullName>
    </submittedName>
</protein>
<reference evidence="3" key="1">
    <citation type="submission" date="2017-01" db="EMBL/GenBank/DDBJ databases">
        <authorList>
            <person name="Wang Y."/>
            <person name="White M."/>
            <person name="Kvist S."/>
            <person name="Moncalvo J.-M."/>
        </authorList>
    </citation>
    <scope>NUCLEOTIDE SEQUENCE [LARGE SCALE GENOMIC DNA]</scope>
    <source>
        <strain evidence="3">COL-18-3</strain>
    </source>
</reference>
<dbReference type="EMBL" id="LSSK01001040">
    <property type="protein sequence ID" value="OMH80912.1"/>
    <property type="molecule type" value="Genomic_DNA"/>
</dbReference>
<name>A0A1R1PJ85_ZANCU</name>